<organism evidence="3 4">
    <name type="scientific">Pseudarthrobacter polychromogenes</name>
    <dbReference type="NCBI Taxonomy" id="1676"/>
    <lineage>
        <taxon>Bacteria</taxon>
        <taxon>Bacillati</taxon>
        <taxon>Actinomycetota</taxon>
        <taxon>Actinomycetes</taxon>
        <taxon>Micrococcales</taxon>
        <taxon>Micrococcaceae</taxon>
        <taxon>Pseudarthrobacter</taxon>
    </lineage>
</organism>
<proteinExistence type="predicted"/>
<evidence type="ECO:0000259" key="2">
    <source>
        <dbReference type="Pfam" id="PF18454"/>
    </source>
</evidence>
<feature type="compositionally biased region" description="Low complexity" evidence="1">
    <location>
        <begin position="53"/>
        <end position="64"/>
    </location>
</feature>
<evidence type="ECO:0000313" key="3">
    <source>
        <dbReference type="EMBL" id="GGG83507.1"/>
    </source>
</evidence>
<dbReference type="Proteomes" id="UP000596938">
    <property type="component" value="Unassembled WGS sequence"/>
</dbReference>
<feature type="domain" description="Major tropism determinant N-terminal" evidence="2">
    <location>
        <begin position="5"/>
        <end position="43"/>
    </location>
</feature>
<reference evidence="4" key="1">
    <citation type="journal article" date="2019" name="Int. J. Syst. Evol. Microbiol.">
        <title>The Global Catalogue of Microorganisms (GCM) 10K type strain sequencing project: providing services to taxonomists for standard genome sequencing and annotation.</title>
        <authorList>
            <consortium name="The Broad Institute Genomics Platform"/>
            <consortium name="The Broad Institute Genome Sequencing Center for Infectious Disease"/>
            <person name="Wu L."/>
            <person name="Ma J."/>
        </authorList>
    </citation>
    <scope>NUCLEOTIDE SEQUENCE [LARGE SCALE GENOMIC DNA]</scope>
    <source>
        <strain evidence="4">CGMCC 1.1927</strain>
    </source>
</reference>
<dbReference type="InterPro" id="IPR041352">
    <property type="entry name" value="Mtd_N"/>
</dbReference>
<sequence>MAQRIQLRRGTAEEWAGANPVLGLGEPGVESDTGKMKLGDGVTAWNGRPYASQGEPGVQGPPGVADDASVAQQVTSGPETIAALSATYGTVLVYSGGAYPARPAGAVAVTYIGPVQPTTWLANDIWKDNS</sequence>
<comment type="caution">
    <text evidence="3">The sequence shown here is derived from an EMBL/GenBank/DDBJ whole genome shotgun (WGS) entry which is preliminary data.</text>
</comment>
<dbReference type="Pfam" id="PF18454">
    <property type="entry name" value="Mtd_N"/>
    <property type="match status" value="1"/>
</dbReference>
<accession>A0ABQ1XBR5</accession>
<feature type="region of interest" description="Disordered" evidence="1">
    <location>
        <begin position="19"/>
        <end position="66"/>
    </location>
</feature>
<evidence type="ECO:0000313" key="4">
    <source>
        <dbReference type="Proteomes" id="UP000596938"/>
    </source>
</evidence>
<name>A0ABQ1XBR5_9MICC</name>
<dbReference type="EMBL" id="BMKU01000001">
    <property type="protein sequence ID" value="GGG83507.1"/>
    <property type="molecule type" value="Genomic_DNA"/>
</dbReference>
<gene>
    <name evidence="3" type="ORF">GCM10011577_01160</name>
</gene>
<protein>
    <recommendedName>
        <fullName evidence="2">Major tropism determinant N-terminal domain-containing protein</fullName>
    </recommendedName>
</protein>
<evidence type="ECO:0000256" key="1">
    <source>
        <dbReference type="SAM" id="MobiDB-lite"/>
    </source>
</evidence>
<keyword evidence="4" id="KW-1185">Reference proteome</keyword>
<dbReference type="SUPFAM" id="SSF69349">
    <property type="entry name" value="Phage fibre proteins"/>
    <property type="match status" value="1"/>
</dbReference>
<dbReference type="RefSeq" id="WP_188808619.1">
    <property type="nucleotide sequence ID" value="NZ_BAAAWV010000001.1"/>
</dbReference>